<gene>
    <name evidence="4" type="ORF">BV510_20345</name>
    <name evidence="5" type="ORF">CRI78_16740</name>
</gene>
<evidence type="ECO:0000259" key="3">
    <source>
        <dbReference type="SMART" id="SM00822"/>
    </source>
</evidence>
<dbReference type="EMBL" id="MIJD01000244">
    <property type="protein sequence ID" value="OPE50877.1"/>
    <property type="molecule type" value="Genomic_DNA"/>
</dbReference>
<sequence>MKLAVITGGARGIGRSIADVLDAEGYKLLLVDVSDAVDGAAAELGALAVRADISTREGVNAIVTAAEESGAEPALLVNNAGITRDSLLRKMDEAAFRAVVRINLGGTIALTEALAPKMCEGSAVVNISSRAQLGNVGQFNYGIAKAGLIGATRALALSLAPRTRVNAVAPGFTESEMTLAMPEQVRERIINSIPVGRAGKPVDIANAVAWLGSDRAGYINGQVLYACGGRTF</sequence>
<dbReference type="FunFam" id="3.40.50.720:FF:000173">
    <property type="entry name" value="3-oxoacyl-[acyl-carrier protein] reductase"/>
    <property type="match status" value="1"/>
</dbReference>
<organism evidence="4 6">
    <name type="scientific">Mycolicibacterium diernhoferi</name>
    <dbReference type="NCBI Taxonomy" id="1801"/>
    <lineage>
        <taxon>Bacteria</taxon>
        <taxon>Bacillati</taxon>
        <taxon>Actinomycetota</taxon>
        <taxon>Actinomycetes</taxon>
        <taxon>Mycobacteriales</taxon>
        <taxon>Mycobacteriaceae</taxon>
        <taxon>Mycolicibacterium</taxon>
    </lineage>
</organism>
<dbReference type="PRINTS" id="PR00080">
    <property type="entry name" value="SDRFAMILY"/>
</dbReference>
<comment type="caution">
    <text evidence="4">The sequence shown here is derived from an EMBL/GenBank/DDBJ whole genome shotgun (WGS) entry which is preliminary data.</text>
</comment>
<protein>
    <submittedName>
        <fullName evidence="4">3-oxoacyl-ACP reductase</fullName>
    </submittedName>
</protein>
<dbReference type="InterPro" id="IPR002347">
    <property type="entry name" value="SDR_fam"/>
</dbReference>
<evidence type="ECO:0000313" key="7">
    <source>
        <dbReference type="Proteomes" id="UP000220340"/>
    </source>
</evidence>
<dbReference type="Pfam" id="PF13561">
    <property type="entry name" value="adh_short_C2"/>
    <property type="match status" value="1"/>
</dbReference>
<evidence type="ECO:0000313" key="5">
    <source>
        <dbReference type="EMBL" id="PEG53266.1"/>
    </source>
</evidence>
<dbReference type="EMBL" id="PDCR01000021">
    <property type="protein sequence ID" value="PEG53266.1"/>
    <property type="molecule type" value="Genomic_DNA"/>
</dbReference>
<dbReference type="InterPro" id="IPR057326">
    <property type="entry name" value="KR_dom"/>
</dbReference>
<dbReference type="InterPro" id="IPR036291">
    <property type="entry name" value="NAD(P)-bd_dom_sf"/>
</dbReference>
<dbReference type="Gene3D" id="3.40.50.720">
    <property type="entry name" value="NAD(P)-binding Rossmann-like Domain"/>
    <property type="match status" value="1"/>
</dbReference>
<dbReference type="PRINTS" id="PR00081">
    <property type="entry name" value="GDHRDH"/>
</dbReference>
<comment type="similarity">
    <text evidence="1">Belongs to the short-chain dehydrogenases/reductases (SDR) family.</text>
</comment>
<evidence type="ECO:0000256" key="1">
    <source>
        <dbReference type="ARBA" id="ARBA00006484"/>
    </source>
</evidence>
<keyword evidence="2" id="KW-0560">Oxidoreductase</keyword>
<accession>A0A1Q4HEB7</accession>
<dbReference type="RefSeq" id="WP_073856247.1">
    <property type="nucleotide sequence ID" value="NZ_BAAATC010000020.1"/>
</dbReference>
<dbReference type="PANTHER" id="PTHR42760:SF135">
    <property type="entry name" value="BLL7886 PROTEIN"/>
    <property type="match status" value="1"/>
</dbReference>
<feature type="domain" description="Ketoreductase" evidence="3">
    <location>
        <begin position="2"/>
        <end position="175"/>
    </location>
</feature>
<dbReference type="Proteomes" id="UP000191039">
    <property type="component" value="Unassembled WGS sequence"/>
</dbReference>
<keyword evidence="7" id="KW-1185">Reference proteome</keyword>
<evidence type="ECO:0000256" key="2">
    <source>
        <dbReference type="ARBA" id="ARBA00023002"/>
    </source>
</evidence>
<dbReference type="AlphaFoldDB" id="A0A1Q4HEB7"/>
<dbReference type="Proteomes" id="UP000220340">
    <property type="component" value="Unassembled WGS sequence"/>
</dbReference>
<evidence type="ECO:0000313" key="4">
    <source>
        <dbReference type="EMBL" id="OPE50877.1"/>
    </source>
</evidence>
<reference evidence="4 6" key="1">
    <citation type="submission" date="2016-09" db="EMBL/GenBank/DDBJ databases">
        <title>genome sequences of unsequenced Mycobacteria.</title>
        <authorList>
            <person name="Greninger A.L."/>
            <person name="Jerome K.R."/>
            <person name="Mcnair B."/>
            <person name="Wallis C."/>
            <person name="Fang F."/>
        </authorList>
    </citation>
    <scope>NUCLEOTIDE SEQUENCE [LARGE SCALE GENOMIC DNA]</scope>
    <source>
        <strain evidence="4 6">BM1</strain>
    </source>
</reference>
<dbReference type="STRING" id="1801.BRW64_10770"/>
<evidence type="ECO:0000313" key="6">
    <source>
        <dbReference type="Proteomes" id="UP000191039"/>
    </source>
</evidence>
<reference evidence="5 7" key="2">
    <citation type="submission" date="2017-10" db="EMBL/GenBank/DDBJ databases">
        <title>The new phylogeny of genus Mycobacterium.</title>
        <authorList>
            <person name="Tortoli E."/>
            <person name="Trovato A."/>
            <person name="Cirillo D.M."/>
        </authorList>
    </citation>
    <scope>NUCLEOTIDE SEQUENCE [LARGE SCALE GENOMIC DNA]</scope>
    <source>
        <strain evidence="5 7">IP141170001</strain>
    </source>
</reference>
<dbReference type="GO" id="GO:0030497">
    <property type="term" value="P:fatty acid elongation"/>
    <property type="evidence" value="ECO:0007669"/>
    <property type="project" value="TreeGrafter"/>
</dbReference>
<name>A0A1Q4HEB7_9MYCO</name>
<dbReference type="SUPFAM" id="SSF51735">
    <property type="entry name" value="NAD(P)-binding Rossmann-fold domains"/>
    <property type="match status" value="1"/>
</dbReference>
<dbReference type="SMART" id="SM00822">
    <property type="entry name" value="PKS_KR"/>
    <property type="match status" value="1"/>
</dbReference>
<dbReference type="GO" id="GO:0016616">
    <property type="term" value="F:oxidoreductase activity, acting on the CH-OH group of donors, NAD or NADP as acceptor"/>
    <property type="evidence" value="ECO:0007669"/>
    <property type="project" value="TreeGrafter"/>
</dbReference>
<dbReference type="PANTHER" id="PTHR42760">
    <property type="entry name" value="SHORT-CHAIN DEHYDROGENASES/REDUCTASES FAMILY MEMBER"/>
    <property type="match status" value="1"/>
</dbReference>
<dbReference type="OrthoDB" id="9804774at2"/>
<proteinExistence type="inferred from homology"/>